<evidence type="ECO:0000313" key="3">
    <source>
        <dbReference type="Proteomes" id="UP001367676"/>
    </source>
</evidence>
<accession>A0AAN9TGX3</accession>
<evidence type="ECO:0000256" key="1">
    <source>
        <dbReference type="SAM" id="MobiDB-lite"/>
    </source>
</evidence>
<evidence type="ECO:0000313" key="2">
    <source>
        <dbReference type="EMBL" id="KAK7573352.1"/>
    </source>
</evidence>
<reference evidence="2 3" key="1">
    <citation type="submission" date="2024-03" db="EMBL/GenBank/DDBJ databases">
        <title>Adaptation during the transition from Ophiocordyceps entomopathogen to insect associate is accompanied by gene loss and intensified selection.</title>
        <authorList>
            <person name="Ward C.M."/>
            <person name="Onetto C.A."/>
            <person name="Borneman A.R."/>
        </authorList>
    </citation>
    <scope>NUCLEOTIDE SEQUENCE [LARGE SCALE GENOMIC DNA]</scope>
    <source>
        <strain evidence="2">AWRI1</strain>
        <tissue evidence="2">Single Adult Female</tissue>
    </source>
</reference>
<dbReference type="EMBL" id="JBBCAQ010000037">
    <property type="protein sequence ID" value="KAK7573352.1"/>
    <property type="molecule type" value="Genomic_DNA"/>
</dbReference>
<keyword evidence="3" id="KW-1185">Reference proteome</keyword>
<gene>
    <name evidence="2" type="ORF">V9T40_010543</name>
</gene>
<comment type="caution">
    <text evidence="2">The sequence shown here is derived from an EMBL/GenBank/DDBJ whole genome shotgun (WGS) entry which is preliminary data.</text>
</comment>
<dbReference type="Proteomes" id="UP001367676">
    <property type="component" value="Unassembled WGS sequence"/>
</dbReference>
<dbReference type="AlphaFoldDB" id="A0AAN9TGX3"/>
<protein>
    <submittedName>
        <fullName evidence="2">Uncharacterized protein</fullName>
    </submittedName>
</protein>
<sequence length="198" mass="21485">MTPPGPRSNRVKRGFSSVNRGKEIRVYPRLGVAKYLRQPIRARRFGNLEFTFIASLREKLASAAIKEGKLCETMGSLVFGCYSTASSSSPCSAVVWGVKPLTVNCPALPAAISYECAALRCAARSTFVQCISYNATRGDATSFSFIKATIRSYCGLAKRLSTKSILHGRNVLGTTKRGSPRPKAMSSAPHLRVYPSRG</sequence>
<feature type="region of interest" description="Disordered" evidence="1">
    <location>
        <begin position="173"/>
        <end position="198"/>
    </location>
</feature>
<name>A0AAN9TGX3_9HEMI</name>
<organism evidence="2 3">
    <name type="scientific">Parthenolecanium corni</name>
    <dbReference type="NCBI Taxonomy" id="536013"/>
    <lineage>
        <taxon>Eukaryota</taxon>
        <taxon>Metazoa</taxon>
        <taxon>Ecdysozoa</taxon>
        <taxon>Arthropoda</taxon>
        <taxon>Hexapoda</taxon>
        <taxon>Insecta</taxon>
        <taxon>Pterygota</taxon>
        <taxon>Neoptera</taxon>
        <taxon>Paraneoptera</taxon>
        <taxon>Hemiptera</taxon>
        <taxon>Sternorrhyncha</taxon>
        <taxon>Coccoidea</taxon>
        <taxon>Coccidae</taxon>
        <taxon>Parthenolecanium</taxon>
    </lineage>
</organism>
<proteinExistence type="predicted"/>